<dbReference type="InterPro" id="IPR016169">
    <property type="entry name" value="FAD-bd_PCMH_sub2"/>
</dbReference>
<dbReference type="InterPro" id="IPR007173">
    <property type="entry name" value="ALO_C"/>
</dbReference>
<dbReference type="Pfam" id="PF04030">
    <property type="entry name" value="ALO"/>
    <property type="match status" value="1"/>
</dbReference>
<evidence type="ECO:0000313" key="4">
    <source>
        <dbReference type="Proteomes" id="UP001597391"/>
    </source>
</evidence>
<dbReference type="InterPro" id="IPR006094">
    <property type="entry name" value="Oxid_FAD_bind_N"/>
</dbReference>
<dbReference type="EMBL" id="JBHUOP010000006">
    <property type="protein sequence ID" value="MFD2841469.1"/>
    <property type="molecule type" value="Genomic_DNA"/>
</dbReference>
<dbReference type="InterPro" id="IPR010031">
    <property type="entry name" value="FAD_lactone_oxidase-like"/>
</dbReference>
<evidence type="ECO:0000259" key="2">
    <source>
        <dbReference type="PROSITE" id="PS51387"/>
    </source>
</evidence>
<dbReference type="Gene3D" id="3.30.43.10">
    <property type="entry name" value="Uridine Diphospho-n-acetylenolpyruvylglucosamine Reductase, domain 2"/>
    <property type="match status" value="1"/>
</dbReference>
<gene>
    <name evidence="3" type="ORF">ACFSYH_12960</name>
</gene>
<dbReference type="Gene3D" id="1.10.45.10">
    <property type="entry name" value="Vanillyl-alcohol Oxidase, Chain A, domain 4"/>
    <property type="match status" value="1"/>
</dbReference>
<dbReference type="RefSeq" id="WP_377467490.1">
    <property type="nucleotide sequence ID" value="NZ_JBHUOP010000006.1"/>
</dbReference>
<keyword evidence="4" id="KW-1185">Reference proteome</keyword>
<reference evidence="4" key="1">
    <citation type="journal article" date="2019" name="Int. J. Syst. Evol. Microbiol.">
        <title>The Global Catalogue of Microorganisms (GCM) 10K type strain sequencing project: providing services to taxonomists for standard genome sequencing and annotation.</title>
        <authorList>
            <consortium name="The Broad Institute Genomics Platform"/>
            <consortium name="The Broad Institute Genome Sequencing Center for Infectious Disease"/>
            <person name="Wu L."/>
            <person name="Ma J."/>
        </authorList>
    </citation>
    <scope>NUCLEOTIDE SEQUENCE [LARGE SCALE GENOMIC DNA]</scope>
    <source>
        <strain evidence="4">KCTC 33576</strain>
    </source>
</reference>
<dbReference type="Proteomes" id="UP001597391">
    <property type="component" value="Unassembled WGS sequence"/>
</dbReference>
<feature type="domain" description="FAD-binding PCMH-type" evidence="2">
    <location>
        <begin position="33"/>
        <end position="208"/>
    </location>
</feature>
<evidence type="ECO:0000256" key="1">
    <source>
        <dbReference type="ARBA" id="ARBA00023002"/>
    </source>
</evidence>
<dbReference type="InterPro" id="IPR016166">
    <property type="entry name" value="FAD-bd_PCMH"/>
</dbReference>
<dbReference type="InterPro" id="IPR016171">
    <property type="entry name" value="Vanillyl_alc_oxidase_C-sub2"/>
</dbReference>
<dbReference type="SUPFAM" id="SSF56176">
    <property type="entry name" value="FAD-binding/transporter-associated domain-like"/>
    <property type="match status" value="1"/>
</dbReference>
<organism evidence="3 4">
    <name type="scientific">Populibacterium corticicola</name>
    <dbReference type="NCBI Taxonomy" id="1812826"/>
    <lineage>
        <taxon>Bacteria</taxon>
        <taxon>Bacillati</taxon>
        <taxon>Actinomycetota</taxon>
        <taxon>Actinomycetes</taxon>
        <taxon>Micrococcales</taxon>
        <taxon>Jonesiaceae</taxon>
        <taxon>Populibacterium</taxon>
    </lineage>
</organism>
<dbReference type="Gene3D" id="3.30.465.10">
    <property type="match status" value="1"/>
</dbReference>
<dbReference type="PANTHER" id="PTHR43762">
    <property type="entry name" value="L-GULONOLACTONE OXIDASE"/>
    <property type="match status" value="1"/>
</dbReference>
<dbReference type="Gene3D" id="3.30.70.2520">
    <property type="match status" value="1"/>
</dbReference>
<proteinExistence type="predicted"/>
<dbReference type="Pfam" id="PF01565">
    <property type="entry name" value="FAD_binding_4"/>
    <property type="match status" value="1"/>
</dbReference>
<keyword evidence="1" id="KW-0560">Oxidoreductase</keyword>
<protein>
    <submittedName>
        <fullName evidence="3">D-arabinono-1,4-lactone oxidase</fullName>
    </submittedName>
</protein>
<sequence>MGSFRFRSAAEPSHPRARDDRWTNSWTNWAGNVTSRPRATETPPDPMALTRIVDRAVASGDTIRVVGAGHSFTPAAATNGVQVSLDRLDELEIIAPIPGTDGECLVTVGAGIRLHALNELLAEHGLAMPNLGDIDQQSLAGALSTGTHGTGAALPGLAAQVHGMRILLASGSVIEVSQDQHPEVFQAARVSVGALGILLAVTIRCVPAFLLRARETTMQFDEVMEGLDEFADTNDHFEFFWFPGTQGTLTKFNNRVPEGTPTTVDSLNTAAAAAYSARSWLDDELLSNGLFQFTNSLSARVPQLTGPLNVVASKALSPREYVAPSHEVFVSPRRVRFIEMEYAVPRAALSDVLQELTTVANRRDLAIQFPVEVRFAAADDVWLSTAHERDSAYIAVHQYQHSPYREYFDAAEAIFRAAGGRPHWGKMHSLTRTELTDLYPRFEAFCTIREKLDPRGLFANFYTNQVFGKLT</sequence>
<dbReference type="NCBIfam" id="TIGR01679">
    <property type="entry name" value="bact_FAD_ox"/>
    <property type="match status" value="1"/>
</dbReference>
<dbReference type="PIRSF" id="PIRSF000136">
    <property type="entry name" value="LGO_GLO"/>
    <property type="match status" value="1"/>
</dbReference>
<dbReference type="PANTHER" id="PTHR43762:SF1">
    <property type="entry name" value="D-ARABINONO-1,4-LACTONE OXIDASE"/>
    <property type="match status" value="1"/>
</dbReference>
<accession>A0ABW5XJ72</accession>
<dbReference type="PROSITE" id="PS51387">
    <property type="entry name" value="FAD_PCMH"/>
    <property type="match status" value="1"/>
</dbReference>
<evidence type="ECO:0000313" key="3">
    <source>
        <dbReference type="EMBL" id="MFD2841469.1"/>
    </source>
</evidence>
<name>A0ABW5XJ72_9MICO</name>
<comment type="caution">
    <text evidence="3">The sequence shown here is derived from an EMBL/GenBank/DDBJ whole genome shotgun (WGS) entry which is preliminary data.</text>
</comment>
<dbReference type="InterPro" id="IPR036318">
    <property type="entry name" value="FAD-bd_PCMH-like_sf"/>
</dbReference>
<dbReference type="InterPro" id="IPR016167">
    <property type="entry name" value="FAD-bd_PCMH_sub1"/>
</dbReference>